<dbReference type="InterPro" id="IPR036465">
    <property type="entry name" value="vWFA_dom_sf"/>
</dbReference>
<dbReference type="SUPFAM" id="SSF53300">
    <property type="entry name" value="vWA-like"/>
    <property type="match status" value="1"/>
</dbReference>
<sequence length="412" mass="44876">VPLVGSGDAPVIYTAPDDYDFGLINLGCTDEVNVLIGNIGNVDLEVSNIDFFVSVPVDFSINDYELEHGLLPWTIPPGDINIVTVYYEPIDLLDDGSWVEVYSNDPIDSLVGVDQKGNGTHAALITENFEQVGTVKTVILFVIDNSGSMSRSQNNIKDNFDYFINVFNAASADFQIAFITTDDQNFVDGKIVSNLSADPVAEVVEIIDQIGTRGSSTETGVYYTWLSMQPGGDAAAGGAFSRADSKLVVIYISDEPDFGERFTAMTWLEFADDLRAQRSSDALVSAHAVSGDYPSGCSTSYGYAQFGSGYYDIVMELGGEYMSICATDWGDQMDTLARETIASSIYYLDNNPIEPTIEVAVDGSTATNWEYDEILNAIVFDTPPAEKSITDVTYAIWDDCEKKKILESDTGI</sequence>
<feature type="non-terminal residue" evidence="1">
    <location>
        <position position="1"/>
    </location>
</feature>
<name>A0A7K4MPA1_9ARCH</name>
<dbReference type="Gene3D" id="3.40.50.410">
    <property type="entry name" value="von Willebrand factor, type A domain"/>
    <property type="match status" value="1"/>
</dbReference>
<dbReference type="InterPro" id="IPR013783">
    <property type="entry name" value="Ig-like_fold"/>
</dbReference>
<gene>
    <name evidence="1" type="ORF">HX837_04190</name>
</gene>
<dbReference type="AlphaFoldDB" id="A0A7K4MPA1"/>
<comment type="caution">
    <text evidence="1">The sequence shown here is derived from an EMBL/GenBank/DDBJ whole genome shotgun (WGS) entry which is preliminary data.</text>
</comment>
<evidence type="ECO:0000313" key="1">
    <source>
        <dbReference type="EMBL" id="NWJ43393.1"/>
    </source>
</evidence>
<evidence type="ECO:0000313" key="2">
    <source>
        <dbReference type="Proteomes" id="UP000523105"/>
    </source>
</evidence>
<proteinExistence type="predicted"/>
<dbReference type="Gene3D" id="2.60.40.10">
    <property type="entry name" value="Immunoglobulins"/>
    <property type="match status" value="1"/>
</dbReference>
<protein>
    <recommendedName>
        <fullName evidence="3">VWA domain-containing protein</fullName>
    </recommendedName>
</protein>
<evidence type="ECO:0008006" key="3">
    <source>
        <dbReference type="Google" id="ProtNLM"/>
    </source>
</evidence>
<accession>A0A7K4MPA1</accession>
<dbReference type="Proteomes" id="UP000523105">
    <property type="component" value="Unassembled WGS sequence"/>
</dbReference>
<reference evidence="1 2" key="1">
    <citation type="journal article" date="2019" name="Environ. Microbiol.">
        <title>Genomics insights into ecotype formation of ammonia-oxidizing archaea in the deep ocean.</title>
        <authorList>
            <person name="Wang Y."/>
            <person name="Huang J.M."/>
            <person name="Cui G.J."/>
            <person name="Nunoura T."/>
            <person name="Takaki Y."/>
            <person name="Li W.L."/>
            <person name="Li J."/>
            <person name="Gao Z.M."/>
            <person name="Takai K."/>
            <person name="Zhang A.Q."/>
            <person name="Stepanauskas R."/>
        </authorList>
    </citation>
    <scope>NUCLEOTIDE SEQUENCE [LARGE SCALE GENOMIC DNA]</scope>
    <source>
        <strain evidence="1 2">L15b</strain>
    </source>
</reference>
<organism evidence="1 2">
    <name type="scientific">Marine Group I thaumarchaeote</name>
    <dbReference type="NCBI Taxonomy" id="2511932"/>
    <lineage>
        <taxon>Archaea</taxon>
        <taxon>Nitrososphaerota</taxon>
        <taxon>Marine Group I</taxon>
    </lineage>
</organism>
<dbReference type="EMBL" id="JACASV010000023">
    <property type="protein sequence ID" value="NWJ43393.1"/>
    <property type="molecule type" value="Genomic_DNA"/>
</dbReference>